<name>A0ABQ5E0W9_9ASTR</name>
<dbReference type="Proteomes" id="UP001151760">
    <property type="component" value="Unassembled WGS sequence"/>
</dbReference>
<feature type="compositionally biased region" description="Low complexity" evidence="1">
    <location>
        <begin position="52"/>
        <end position="62"/>
    </location>
</feature>
<feature type="region of interest" description="Disordered" evidence="1">
    <location>
        <begin position="40"/>
        <end position="94"/>
    </location>
</feature>
<dbReference type="EMBL" id="BQNB010015669">
    <property type="protein sequence ID" value="GJT42729.1"/>
    <property type="molecule type" value="Genomic_DNA"/>
</dbReference>
<evidence type="ECO:0000256" key="1">
    <source>
        <dbReference type="SAM" id="MobiDB-lite"/>
    </source>
</evidence>
<keyword evidence="3" id="KW-1185">Reference proteome</keyword>
<gene>
    <name evidence="2" type="ORF">Tco_0951444</name>
</gene>
<reference evidence="2" key="1">
    <citation type="journal article" date="2022" name="Int. J. Mol. Sci.">
        <title>Draft Genome of Tanacetum Coccineum: Genomic Comparison of Closely Related Tanacetum-Family Plants.</title>
        <authorList>
            <person name="Yamashiro T."/>
            <person name="Shiraishi A."/>
            <person name="Nakayama K."/>
            <person name="Satake H."/>
        </authorList>
    </citation>
    <scope>NUCLEOTIDE SEQUENCE</scope>
</reference>
<protein>
    <submittedName>
        <fullName evidence="2">Uncharacterized protein</fullName>
    </submittedName>
</protein>
<organism evidence="2 3">
    <name type="scientific">Tanacetum coccineum</name>
    <dbReference type="NCBI Taxonomy" id="301880"/>
    <lineage>
        <taxon>Eukaryota</taxon>
        <taxon>Viridiplantae</taxon>
        <taxon>Streptophyta</taxon>
        <taxon>Embryophyta</taxon>
        <taxon>Tracheophyta</taxon>
        <taxon>Spermatophyta</taxon>
        <taxon>Magnoliopsida</taxon>
        <taxon>eudicotyledons</taxon>
        <taxon>Gunneridae</taxon>
        <taxon>Pentapetalae</taxon>
        <taxon>asterids</taxon>
        <taxon>campanulids</taxon>
        <taxon>Asterales</taxon>
        <taxon>Asteraceae</taxon>
        <taxon>Asteroideae</taxon>
        <taxon>Anthemideae</taxon>
        <taxon>Anthemidinae</taxon>
        <taxon>Tanacetum</taxon>
    </lineage>
</organism>
<proteinExistence type="predicted"/>
<accession>A0ABQ5E0W9</accession>
<reference evidence="2" key="2">
    <citation type="submission" date="2022-01" db="EMBL/GenBank/DDBJ databases">
        <authorList>
            <person name="Yamashiro T."/>
            <person name="Shiraishi A."/>
            <person name="Satake H."/>
            <person name="Nakayama K."/>
        </authorList>
    </citation>
    <scope>NUCLEOTIDE SEQUENCE</scope>
</reference>
<evidence type="ECO:0000313" key="3">
    <source>
        <dbReference type="Proteomes" id="UP001151760"/>
    </source>
</evidence>
<feature type="region of interest" description="Disordered" evidence="1">
    <location>
        <begin position="124"/>
        <end position="148"/>
    </location>
</feature>
<evidence type="ECO:0000313" key="2">
    <source>
        <dbReference type="EMBL" id="GJT42729.1"/>
    </source>
</evidence>
<feature type="compositionally biased region" description="Low complexity" evidence="1">
    <location>
        <begin position="133"/>
        <end position="148"/>
    </location>
</feature>
<comment type="caution">
    <text evidence="2">The sequence shown here is derived from an EMBL/GenBank/DDBJ whole genome shotgun (WGS) entry which is preliminary data.</text>
</comment>
<feature type="compositionally biased region" description="Basic residues" evidence="1">
    <location>
        <begin position="63"/>
        <end position="77"/>
    </location>
</feature>
<sequence>MEVSDRIDAKGDEPMETIINAKSNEVFGVEWKSKINAKWYKKMTQPPPPPQNQNLNPSNIQKPQKKFSNKGKGKGKGKNQSPNPKVLKAKIPKIKKPKAYANTTISGLRESLGTRYTNQIPTTVHASASGGENSISNGLLSKSGLLKE</sequence>